<evidence type="ECO:0000259" key="1">
    <source>
        <dbReference type="Pfam" id="PF06230"/>
    </source>
</evidence>
<evidence type="ECO:0000313" key="3">
    <source>
        <dbReference type="EMBL" id="BDQ36436.1"/>
    </source>
</evidence>
<feature type="domain" description="LpxI N-terminal" evidence="2">
    <location>
        <begin position="8"/>
        <end position="136"/>
    </location>
</feature>
<dbReference type="PANTHER" id="PTHR39962:SF1">
    <property type="entry name" value="LPXI FAMILY PROTEIN"/>
    <property type="match status" value="1"/>
</dbReference>
<reference evidence="3 4" key="1">
    <citation type="submission" date="2022-08" db="EMBL/GenBank/DDBJ databases">
        <title>Genome Sequence of the sulphate-reducing bacterium, Pseudodesulfovibrio sp. SYK.</title>
        <authorList>
            <person name="Kondo R."/>
            <person name="Kataoka T."/>
        </authorList>
    </citation>
    <scope>NUCLEOTIDE SEQUENCE [LARGE SCALE GENOMIC DNA]</scope>
    <source>
        <strain evidence="3 4">SYK</strain>
    </source>
</reference>
<dbReference type="InterPro" id="IPR053174">
    <property type="entry name" value="LpxI"/>
</dbReference>
<dbReference type="Gene3D" id="3.40.50.20">
    <property type="match status" value="1"/>
</dbReference>
<protein>
    <recommendedName>
        <fullName evidence="5">LpxI family protein</fullName>
    </recommendedName>
</protein>
<dbReference type="Pfam" id="PF17930">
    <property type="entry name" value="LpxI_N"/>
    <property type="match status" value="1"/>
</dbReference>
<keyword evidence="4" id="KW-1185">Reference proteome</keyword>
<feature type="domain" description="LpxI C-terminal" evidence="1">
    <location>
        <begin position="139"/>
        <end position="268"/>
    </location>
</feature>
<proteinExistence type="predicted"/>
<evidence type="ECO:0000313" key="4">
    <source>
        <dbReference type="Proteomes" id="UP001317742"/>
    </source>
</evidence>
<accession>A0ABM8AYA1</accession>
<dbReference type="RefSeq" id="WP_281762336.1">
    <property type="nucleotide sequence ID" value="NZ_AP026709.1"/>
</dbReference>
<dbReference type="Proteomes" id="UP001317742">
    <property type="component" value="Chromosome"/>
</dbReference>
<dbReference type="PANTHER" id="PTHR39962">
    <property type="entry name" value="BLL4848 PROTEIN"/>
    <property type="match status" value="1"/>
</dbReference>
<dbReference type="EMBL" id="AP026709">
    <property type="protein sequence ID" value="BDQ36436.1"/>
    <property type="molecule type" value="Genomic_DNA"/>
</dbReference>
<evidence type="ECO:0008006" key="5">
    <source>
        <dbReference type="Google" id="ProtNLM"/>
    </source>
</evidence>
<dbReference type="InterPro" id="IPR010415">
    <property type="entry name" value="LpxI_C"/>
</dbReference>
<sequence>MSESVKTIGLIAGGMQFPVLVAQGVKAKGHKLVVAGFTGHTNMDVVPLADVWMELKLGKLNKLINYLKSNGVENVIMAGTIEKPKVMDIRHLDMRAVKLVLGKKNRGDSALLNLISGEFDKEGMQVVPAHKFLPELLTPEGVLTRREPDEQEWNDLRFSWKIAKELGRLDVGQCLVVREGVVAAVEALEGTDTAIRRGCEFGGSGCVVVKVFKPGQQEEVDLPSLGMDTLKIMAEGKATCLGIEAGKSLFFDREAALEFADKAGISIVGLHSNFPADSS</sequence>
<organism evidence="3 4">
    <name type="scientific">Pseudodesulfovibrio nedwellii</name>
    <dbReference type="NCBI Taxonomy" id="2973072"/>
    <lineage>
        <taxon>Bacteria</taxon>
        <taxon>Pseudomonadati</taxon>
        <taxon>Thermodesulfobacteriota</taxon>
        <taxon>Desulfovibrionia</taxon>
        <taxon>Desulfovibrionales</taxon>
        <taxon>Desulfovibrionaceae</taxon>
    </lineage>
</organism>
<name>A0ABM8AYA1_9BACT</name>
<evidence type="ECO:0000259" key="2">
    <source>
        <dbReference type="Pfam" id="PF17930"/>
    </source>
</evidence>
<dbReference type="InterPro" id="IPR041255">
    <property type="entry name" value="LpxI_N"/>
</dbReference>
<dbReference type="Pfam" id="PF06230">
    <property type="entry name" value="LpxI_C"/>
    <property type="match status" value="1"/>
</dbReference>
<dbReference type="InterPro" id="IPR043167">
    <property type="entry name" value="LpxI_C_sf"/>
</dbReference>
<dbReference type="Gene3D" id="3.40.140.80">
    <property type="match status" value="1"/>
</dbReference>
<gene>
    <name evidence="3" type="ORF">SYK_07960</name>
</gene>